<evidence type="ECO:0000313" key="2">
    <source>
        <dbReference type="EMBL" id="VVD77667.1"/>
    </source>
</evidence>
<accession>A0A5E4SPP2</accession>
<proteinExistence type="predicted"/>
<name>A0A5E4SPP2_9BURK</name>
<keyword evidence="3" id="KW-1185">Reference proteome</keyword>
<dbReference type="AlphaFoldDB" id="A0A5E4SPP2"/>
<dbReference type="EMBL" id="CABPSH010000002">
    <property type="protein sequence ID" value="VVD77667.1"/>
    <property type="molecule type" value="Genomic_DNA"/>
</dbReference>
<organism evidence="2 3">
    <name type="scientific">Pandoraea eparura</name>
    <dbReference type="NCBI Taxonomy" id="2508291"/>
    <lineage>
        <taxon>Bacteria</taxon>
        <taxon>Pseudomonadati</taxon>
        <taxon>Pseudomonadota</taxon>
        <taxon>Betaproteobacteria</taxon>
        <taxon>Burkholderiales</taxon>
        <taxon>Burkholderiaceae</taxon>
        <taxon>Pandoraea</taxon>
    </lineage>
</organism>
<dbReference type="RefSeq" id="WP_150588193.1">
    <property type="nucleotide sequence ID" value="NZ_CABPSH010000002.1"/>
</dbReference>
<sequence length="180" mass="19387">MRLPFALAALDWIAPRDVQGARIALDLDGQRGWTCPVVGGYVVATALTLPTAHRQTHAHVPSRFTSFSTSRASSLIAALGDDPALARWITRLSLVLAGQPALRDDNLCLANETLWWVHRFDASEPTACVEAQLRRQLLACTMVTSQGLHAAAPASDRSHTAGHPAGPADVSRRLQALRRG</sequence>
<dbReference type="Proteomes" id="UP000400981">
    <property type="component" value="Unassembled WGS sequence"/>
</dbReference>
<protein>
    <submittedName>
        <fullName evidence="2">Uncharacterized protein</fullName>
    </submittedName>
</protein>
<reference evidence="2 3" key="1">
    <citation type="submission" date="2019-08" db="EMBL/GenBank/DDBJ databases">
        <authorList>
            <person name="Peeters C."/>
        </authorList>
    </citation>
    <scope>NUCLEOTIDE SEQUENCE [LARGE SCALE GENOMIC DNA]</scope>
    <source>
        <strain evidence="2 3">LMG 31012</strain>
    </source>
</reference>
<feature type="region of interest" description="Disordered" evidence="1">
    <location>
        <begin position="151"/>
        <end position="170"/>
    </location>
</feature>
<evidence type="ECO:0000313" key="3">
    <source>
        <dbReference type="Proteomes" id="UP000400981"/>
    </source>
</evidence>
<dbReference type="OrthoDB" id="8942040at2"/>
<gene>
    <name evidence="2" type="ORF">PEP31012_00927</name>
</gene>
<evidence type="ECO:0000256" key="1">
    <source>
        <dbReference type="SAM" id="MobiDB-lite"/>
    </source>
</evidence>